<dbReference type="VEuPathDB" id="CryptoDB:Cvel_11571"/>
<feature type="compositionally biased region" description="Basic and acidic residues" evidence="3">
    <location>
        <begin position="172"/>
        <end position="181"/>
    </location>
</feature>
<reference evidence="4" key="1">
    <citation type="submission" date="2014-11" db="EMBL/GenBank/DDBJ databases">
        <authorList>
            <person name="Otto D Thomas"/>
            <person name="Naeem Raeece"/>
        </authorList>
    </citation>
    <scope>NUCLEOTIDE SEQUENCE</scope>
</reference>
<keyword evidence="2" id="KW-0143">Chaperone</keyword>
<dbReference type="Pfam" id="PF03937">
    <property type="entry name" value="Sdh5"/>
    <property type="match status" value="1"/>
</dbReference>
<gene>
    <name evidence="4" type="ORF">Cvel_11571</name>
</gene>
<protein>
    <recommendedName>
        <fullName evidence="5">Succinate dehydrogenase assembly factor 2, mitochondrial</fullName>
    </recommendedName>
</protein>
<dbReference type="EMBL" id="CDMZ01005405">
    <property type="protein sequence ID" value="CEM52874.1"/>
    <property type="molecule type" value="Genomic_DNA"/>
</dbReference>
<dbReference type="GO" id="GO:0034553">
    <property type="term" value="P:mitochondrial respiratory chain complex II assembly"/>
    <property type="evidence" value="ECO:0007669"/>
    <property type="project" value="TreeGrafter"/>
</dbReference>
<evidence type="ECO:0000256" key="2">
    <source>
        <dbReference type="ARBA" id="ARBA00023186"/>
    </source>
</evidence>
<sequence>MIDEFGLGEKWPRDKKLERGEALPESMQEEKKGKRVRAVEVKSSREKDGKTHYRVVYNDAATSSSSSSLGSRVAGRPLGRARGSHPHRADGLSQSLVFASEGSFRSLPHPGALLRTFRSLHSSTGGGSTSRMSALRVQSACMSSSPSAEKKSPSMWDQVKSWFSGGGSAQESHAKEEDRPAETPVSPLEARRKQMLYRSKQRGWLELDVVIGRFAEERLSSLSETELDEFEQILSEENPDLFKWVSGQLELPKEYENSGVMKNLQEFCKGGQLASSLSGRSG</sequence>
<dbReference type="GO" id="GO:0006099">
    <property type="term" value="P:tricarboxylic acid cycle"/>
    <property type="evidence" value="ECO:0007669"/>
    <property type="project" value="TreeGrafter"/>
</dbReference>
<feature type="region of interest" description="Disordered" evidence="3">
    <location>
        <begin position="164"/>
        <end position="189"/>
    </location>
</feature>
<dbReference type="GO" id="GO:0006121">
    <property type="term" value="P:mitochondrial electron transport, succinate to ubiquinone"/>
    <property type="evidence" value="ECO:0007669"/>
    <property type="project" value="TreeGrafter"/>
</dbReference>
<dbReference type="PANTHER" id="PTHR12469">
    <property type="entry name" value="PROTEIN EMI5 HOMOLOG, MITOCHONDRIAL"/>
    <property type="match status" value="1"/>
</dbReference>
<keyword evidence="1" id="KW-0496">Mitochondrion</keyword>
<evidence type="ECO:0000313" key="4">
    <source>
        <dbReference type="EMBL" id="CEM52874.1"/>
    </source>
</evidence>
<evidence type="ECO:0000256" key="1">
    <source>
        <dbReference type="ARBA" id="ARBA00023128"/>
    </source>
</evidence>
<dbReference type="InterPro" id="IPR036714">
    <property type="entry name" value="SDH_sf"/>
</dbReference>
<evidence type="ECO:0008006" key="5">
    <source>
        <dbReference type="Google" id="ProtNLM"/>
    </source>
</evidence>
<dbReference type="FunFam" id="1.10.150.250:FF:000004">
    <property type="entry name" value="Succinate dehydrogenase assembly factor 2, mitochondrial"/>
    <property type="match status" value="1"/>
</dbReference>
<feature type="compositionally biased region" description="Basic and acidic residues" evidence="3">
    <location>
        <begin position="10"/>
        <end position="51"/>
    </location>
</feature>
<dbReference type="GO" id="GO:0005739">
    <property type="term" value="C:mitochondrion"/>
    <property type="evidence" value="ECO:0007669"/>
    <property type="project" value="TreeGrafter"/>
</dbReference>
<name>A0A0G4I7D7_9ALVE</name>
<dbReference type="PANTHER" id="PTHR12469:SF2">
    <property type="entry name" value="SUCCINATE DEHYDROGENASE ASSEMBLY FACTOR 2, MITOCHONDRIAL"/>
    <property type="match status" value="1"/>
</dbReference>
<proteinExistence type="predicted"/>
<dbReference type="SUPFAM" id="SSF109910">
    <property type="entry name" value="YgfY-like"/>
    <property type="match status" value="1"/>
</dbReference>
<dbReference type="AlphaFoldDB" id="A0A0G4I7D7"/>
<organism evidence="4">
    <name type="scientific">Chromera velia CCMP2878</name>
    <dbReference type="NCBI Taxonomy" id="1169474"/>
    <lineage>
        <taxon>Eukaryota</taxon>
        <taxon>Sar</taxon>
        <taxon>Alveolata</taxon>
        <taxon>Colpodellida</taxon>
        <taxon>Chromeraceae</taxon>
        <taxon>Chromera</taxon>
    </lineage>
</organism>
<dbReference type="Gene3D" id="1.10.150.250">
    <property type="entry name" value="Flavinator of succinate dehydrogenase"/>
    <property type="match status" value="1"/>
</dbReference>
<evidence type="ECO:0000256" key="3">
    <source>
        <dbReference type="SAM" id="MobiDB-lite"/>
    </source>
</evidence>
<dbReference type="InterPro" id="IPR005631">
    <property type="entry name" value="SDH"/>
</dbReference>
<accession>A0A0G4I7D7</accession>
<feature type="region of interest" description="Disordered" evidence="3">
    <location>
        <begin position="1"/>
        <end position="89"/>
    </location>
</feature>